<reference evidence="1" key="1">
    <citation type="journal article" date="2019" name="Sci. Rep.">
        <title>Draft genome of Tanacetum cinerariifolium, the natural source of mosquito coil.</title>
        <authorList>
            <person name="Yamashiro T."/>
            <person name="Shiraishi A."/>
            <person name="Satake H."/>
            <person name="Nakayama K."/>
        </authorList>
    </citation>
    <scope>NUCLEOTIDE SEQUENCE</scope>
</reference>
<protein>
    <submittedName>
        <fullName evidence="1">Uncharacterized protein</fullName>
    </submittedName>
</protein>
<sequence>METYAFLSQKVAELEQDKHTQALEILNLKKRVKKIEKKKRSKHLELKRLRK</sequence>
<proteinExistence type="predicted"/>
<feature type="non-terminal residue" evidence="1">
    <location>
        <position position="51"/>
    </location>
</feature>
<dbReference type="EMBL" id="BKCJ011314767">
    <property type="protein sequence ID" value="GFD19456.1"/>
    <property type="molecule type" value="Genomic_DNA"/>
</dbReference>
<gene>
    <name evidence="1" type="ORF">Tci_891425</name>
</gene>
<comment type="caution">
    <text evidence="1">The sequence shown here is derived from an EMBL/GenBank/DDBJ whole genome shotgun (WGS) entry which is preliminary data.</text>
</comment>
<accession>A0A699UDM7</accession>
<evidence type="ECO:0000313" key="1">
    <source>
        <dbReference type="EMBL" id="GFD19456.1"/>
    </source>
</evidence>
<dbReference type="AlphaFoldDB" id="A0A699UDM7"/>
<organism evidence="1">
    <name type="scientific">Tanacetum cinerariifolium</name>
    <name type="common">Dalmatian daisy</name>
    <name type="synonym">Chrysanthemum cinerariifolium</name>
    <dbReference type="NCBI Taxonomy" id="118510"/>
    <lineage>
        <taxon>Eukaryota</taxon>
        <taxon>Viridiplantae</taxon>
        <taxon>Streptophyta</taxon>
        <taxon>Embryophyta</taxon>
        <taxon>Tracheophyta</taxon>
        <taxon>Spermatophyta</taxon>
        <taxon>Magnoliopsida</taxon>
        <taxon>eudicotyledons</taxon>
        <taxon>Gunneridae</taxon>
        <taxon>Pentapetalae</taxon>
        <taxon>asterids</taxon>
        <taxon>campanulids</taxon>
        <taxon>Asterales</taxon>
        <taxon>Asteraceae</taxon>
        <taxon>Asteroideae</taxon>
        <taxon>Anthemideae</taxon>
        <taxon>Anthemidinae</taxon>
        <taxon>Tanacetum</taxon>
    </lineage>
</organism>
<name>A0A699UDM7_TANCI</name>